<dbReference type="InterPro" id="IPR006251">
    <property type="entry name" value="Homoacnase/IPMdehydase_lsu"/>
</dbReference>
<dbReference type="Proteomes" id="UP000051096">
    <property type="component" value="Unassembled WGS sequence"/>
</dbReference>
<dbReference type="HAMAP" id="MF_01027">
    <property type="entry name" value="LeuC_type2"/>
    <property type="match status" value="1"/>
</dbReference>
<dbReference type="NCBIfam" id="TIGR02086">
    <property type="entry name" value="IPMI_arch"/>
    <property type="match status" value="1"/>
</dbReference>
<feature type="domain" description="Aconitase/3-isopropylmalate dehydratase large subunit alpha/beta/alpha" evidence="7">
    <location>
        <begin position="7"/>
        <end position="282"/>
    </location>
</feature>
<dbReference type="InterPro" id="IPR018136">
    <property type="entry name" value="Aconitase_4Fe-4S_BS"/>
</dbReference>
<keyword evidence="5 6" id="KW-0456">Lyase</keyword>
<evidence type="ECO:0000313" key="9">
    <source>
        <dbReference type="Proteomes" id="UP000051096"/>
    </source>
</evidence>
<dbReference type="PATRIC" id="fig|1703780.3.peg.2935"/>
<protein>
    <recommendedName>
        <fullName evidence="6">3-isopropylmalate dehydratase large subunit</fullName>
        <ecNumber evidence="6">4.2.1.33</ecNumber>
    </recommendedName>
    <alternativeName>
        <fullName evidence="6">Alpha-IPM isomerase</fullName>
        <shortName evidence="6">IPMI</shortName>
    </alternativeName>
    <alternativeName>
        <fullName evidence="6">Isopropylmalate isomerase</fullName>
    </alternativeName>
</protein>
<dbReference type="InterPro" id="IPR036008">
    <property type="entry name" value="Aconitase_4Fe-4S_dom"/>
</dbReference>
<evidence type="ECO:0000256" key="1">
    <source>
        <dbReference type="ARBA" id="ARBA00022485"/>
    </source>
</evidence>
<evidence type="ECO:0000259" key="7">
    <source>
        <dbReference type="Pfam" id="PF00330"/>
    </source>
</evidence>
<accession>A0A0S8GMJ6</accession>
<keyword evidence="6" id="KW-0100">Branched-chain amino acid biosynthesis</keyword>
<dbReference type="InterPro" id="IPR050067">
    <property type="entry name" value="IPM_dehydratase_rel_enz"/>
</dbReference>
<dbReference type="PRINTS" id="PR00415">
    <property type="entry name" value="ACONITASE"/>
</dbReference>
<dbReference type="PANTHER" id="PTHR43822">
    <property type="entry name" value="HOMOACONITASE, MITOCHONDRIAL-RELATED"/>
    <property type="match status" value="1"/>
</dbReference>
<gene>
    <name evidence="6" type="primary">leuC</name>
    <name evidence="8" type="ORF">AMJ87_00815</name>
</gene>
<feature type="binding site" evidence="6">
    <location>
        <position position="356"/>
    </location>
    <ligand>
        <name>[4Fe-4S] cluster</name>
        <dbReference type="ChEBI" id="CHEBI:49883"/>
    </ligand>
</feature>
<dbReference type="UniPathway" id="UPA00048">
    <property type="reaction ID" value="UER00071"/>
</dbReference>
<evidence type="ECO:0000313" key="8">
    <source>
        <dbReference type="EMBL" id="KPK73698.1"/>
    </source>
</evidence>
<feature type="binding site" evidence="6">
    <location>
        <position position="359"/>
    </location>
    <ligand>
        <name>[4Fe-4S] cluster</name>
        <dbReference type="ChEBI" id="CHEBI:49883"/>
    </ligand>
</feature>
<evidence type="ECO:0000256" key="2">
    <source>
        <dbReference type="ARBA" id="ARBA00022723"/>
    </source>
</evidence>
<keyword evidence="4 6" id="KW-0411">Iron-sulfur</keyword>
<dbReference type="NCBIfam" id="TIGR01343">
    <property type="entry name" value="hacA_fam"/>
    <property type="match status" value="1"/>
</dbReference>
<comment type="caution">
    <text evidence="8">The sequence shown here is derived from an EMBL/GenBank/DDBJ whole genome shotgun (WGS) entry which is preliminary data.</text>
</comment>
<dbReference type="AlphaFoldDB" id="A0A0S8GMJ6"/>
<dbReference type="PROSITE" id="PS01244">
    <property type="entry name" value="ACONITASE_2"/>
    <property type="match status" value="1"/>
</dbReference>
<dbReference type="GO" id="GO:0051539">
    <property type="term" value="F:4 iron, 4 sulfur cluster binding"/>
    <property type="evidence" value="ECO:0007669"/>
    <property type="project" value="UniProtKB-KW"/>
</dbReference>
<comment type="catalytic activity">
    <reaction evidence="6">
        <text>(2R,3S)-3-isopropylmalate = (2S)-2-isopropylmalate</text>
        <dbReference type="Rhea" id="RHEA:32287"/>
        <dbReference type="ChEBI" id="CHEBI:1178"/>
        <dbReference type="ChEBI" id="CHEBI:35121"/>
        <dbReference type="EC" id="4.2.1.33"/>
    </reaction>
</comment>
<keyword evidence="2 6" id="KW-0479">Metal-binding</keyword>
<dbReference type="InterPro" id="IPR015931">
    <property type="entry name" value="Acnase/IPM_dHydase_lsu_aba_1/3"/>
</dbReference>
<comment type="cofactor">
    <cofactor evidence="6">
        <name>[4Fe-4S] cluster</name>
        <dbReference type="ChEBI" id="CHEBI:49883"/>
    </cofactor>
    <text evidence="6">Binds 1 [4Fe-4S] cluster per subunit.</text>
</comment>
<dbReference type="InterPro" id="IPR011826">
    <property type="entry name" value="HAcnase/IPMdehydase_lsu_prok"/>
</dbReference>
<comment type="pathway">
    <text evidence="6">Amino-acid biosynthesis; L-leucine biosynthesis; L-leucine from 3-methyl-2-oxobutanoate: step 2/4.</text>
</comment>
<evidence type="ECO:0000256" key="3">
    <source>
        <dbReference type="ARBA" id="ARBA00023004"/>
    </source>
</evidence>
<dbReference type="InterPro" id="IPR001030">
    <property type="entry name" value="Acoase/IPM_deHydtase_lsu_aba"/>
</dbReference>
<name>A0A0S8GMJ6_UNCW3</name>
<comment type="function">
    <text evidence="6">Catalyzes the isomerization between 2-isopropylmalate and 3-isopropylmalate, via the formation of 2-isopropylmaleate.</text>
</comment>
<keyword evidence="6" id="KW-0028">Amino-acid biosynthesis</keyword>
<dbReference type="GO" id="GO:0003861">
    <property type="term" value="F:3-isopropylmalate dehydratase activity"/>
    <property type="evidence" value="ECO:0007669"/>
    <property type="project" value="UniProtKB-UniRule"/>
</dbReference>
<reference evidence="8 9" key="1">
    <citation type="journal article" date="2015" name="Microbiome">
        <title>Genomic resolution of linkages in carbon, nitrogen, and sulfur cycling among widespread estuary sediment bacteria.</title>
        <authorList>
            <person name="Baker B.J."/>
            <person name="Lazar C.S."/>
            <person name="Teske A.P."/>
            <person name="Dick G.J."/>
        </authorList>
    </citation>
    <scope>NUCLEOTIDE SEQUENCE [LARGE SCALE GENOMIC DNA]</scope>
    <source>
        <strain evidence="8">SM23_60</strain>
    </source>
</reference>
<dbReference type="InterPro" id="IPR033941">
    <property type="entry name" value="IPMI_cat"/>
</dbReference>
<dbReference type="Pfam" id="PF00330">
    <property type="entry name" value="Aconitase"/>
    <property type="match status" value="1"/>
</dbReference>
<dbReference type="EC" id="4.2.1.33" evidence="6"/>
<dbReference type="EMBL" id="LJUO01000004">
    <property type="protein sequence ID" value="KPK73698.1"/>
    <property type="molecule type" value="Genomic_DNA"/>
</dbReference>
<dbReference type="NCBIfam" id="NF001614">
    <property type="entry name" value="PRK00402.1"/>
    <property type="match status" value="1"/>
</dbReference>
<proteinExistence type="inferred from homology"/>
<dbReference type="GO" id="GO:0046872">
    <property type="term" value="F:metal ion binding"/>
    <property type="evidence" value="ECO:0007669"/>
    <property type="project" value="UniProtKB-KW"/>
</dbReference>
<dbReference type="GO" id="GO:0009098">
    <property type="term" value="P:L-leucine biosynthetic process"/>
    <property type="evidence" value="ECO:0007669"/>
    <property type="project" value="UniProtKB-UniRule"/>
</dbReference>
<dbReference type="Gene3D" id="3.30.499.10">
    <property type="entry name" value="Aconitase, domain 3"/>
    <property type="match status" value="2"/>
</dbReference>
<dbReference type="PANTHER" id="PTHR43822:SF2">
    <property type="entry name" value="HOMOACONITASE, MITOCHONDRIAL"/>
    <property type="match status" value="1"/>
</dbReference>
<sequence length="433" mass="46332">MGKTLAEKILSEKSGQNARAGDIVIARVDVAAFQDGTGPLGVRQLQKMKINKVRAEKSIFFIDHAAPSPRRELSNDHMLLREFSAKAGAILSDVGDGVIHQCLVETYAKPGDVVIGGDSHTCTSGALGAFATGMGSTDVAIGMAMGKSWFKVPQTYRIDVTGAFQPGVYSKDLILYLIGMLGADGATYKALEFGGSTIDNMSMASRFVLSNMAVEAGAKVGLIASDTTTRDYLKAQGRAADWRPVVPDKDAQYEKVITIDASRIVPQVAFPHTVDNTRPIDKVGRIKVAQAFIGTCTNGRLEDLEIASQILKGKKRAAHTRLIVCPASRDVYLESLRTGVLETFVRAGASIMGPGCGPCVGVHEGVLGDGEACVSTANRNFKGRMGNPDSFIYLASPATVAYSAIKGAISDPREVMQRTRSTHQEKNRRSEFV</sequence>
<organism evidence="8 9">
    <name type="scientific">candidate division WOR_3 bacterium SM23_60</name>
    <dbReference type="NCBI Taxonomy" id="1703780"/>
    <lineage>
        <taxon>Bacteria</taxon>
        <taxon>Bacteria division WOR-3</taxon>
    </lineage>
</organism>
<feature type="binding site" evidence="6">
    <location>
        <position position="296"/>
    </location>
    <ligand>
        <name>[4Fe-4S] cluster</name>
        <dbReference type="ChEBI" id="CHEBI:49883"/>
    </ligand>
</feature>
<dbReference type="PROSITE" id="PS00450">
    <property type="entry name" value="ACONITASE_1"/>
    <property type="match status" value="1"/>
</dbReference>
<evidence type="ECO:0000256" key="6">
    <source>
        <dbReference type="HAMAP-Rule" id="MF_01027"/>
    </source>
</evidence>
<evidence type="ECO:0000256" key="5">
    <source>
        <dbReference type="ARBA" id="ARBA00023239"/>
    </source>
</evidence>
<keyword evidence="3 6" id="KW-0408">Iron</keyword>
<evidence type="ECO:0000256" key="4">
    <source>
        <dbReference type="ARBA" id="ARBA00023014"/>
    </source>
</evidence>
<keyword evidence="1 6" id="KW-0004">4Fe-4S</keyword>
<comment type="subunit">
    <text evidence="6">Heterodimer of LeuC and LeuD.</text>
</comment>
<dbReference type="SUPFAM" id="SSF53732">
    <property type="entry name" value="Aconitase iron-sulfur domain"/>
    <property type="match status" value="1"/>
</dbReference>
<keyword evidence="6" id="KW-0432">Leucine biosynthesis</keyword>
<comment type="similarity">
    <text evidence="6">Belongs to the aconitase/IPM isomerase family. LeuC type 2 subfamily.</text>
</comment>
<dbReference type="CDD" id="cd01583">
    <property type="entry name" value="IPMI"/>
    <property type="match status" value="1"/>
</dbReference>